<organism evidence="1 2">
    <name type="scientific">Gonapodya prolifera (strain JEL478)</name>
    <name type="common">Monoblepharis prolifera</name>
    <dbReference type="NCBI Taxonomy" id="1344416"/>
    <lineage>
        <taxon>Eukaryota</taxon>
        <taxon>Fungi</taxon>
        <taxon>Fungi incertae sedis</taxon>
        <taxon>Chytridiomycota</taxon>
        <taxon>Chytridiomycota incertae sedis</taxon>
        <taxon>Monoblepharidomycetes</taxon>
        <taxon>Monoblepharidales</taxon>
        <taxon>Gonapodyaceae</taxon>
        <taxon>Gonapodya</taxon>
    </lineage>
</organism>
<reference evidence="1 2" key="1">
    <citation type="journal article" date="2015" name="Genome Biol. Evol.">
        <title>Phylogenomic analyses indicate that early fungi evolved digesting cell walls of algal ancestors of land plants.</title>
        <authorList>
            <person name="Chang Y."/>
            <person name="Wang S."/>
            <person name="Sekimoto S."/>
            <person name="Aerts A.L."/>
            <person name="Choi C."/>
            <person name="Clum A."/>
            <person name="LaButti K.M."/>
            <person name="Lindquist E.A."/>
            <person name="Yee Ngan C."/>
            <person name="Ohm R.A."/>
            <person name="Salamov A.A."/>
            <person name="Grigoriev I.V."/>
            <person name="Spatafora J.W."/>
            <person name="Berbee M.L."/>
        </authorList>
    </citation>
    <scope>NUCLEOTIDE SEQUENCE [LARGE SCALE GENOMIC DNA]</scope>
    <source>
        <strain evidence="1 2">JEL478</strain>
    </source>
</reference>
<keyword evidence="2" id="KW-1185">Reference proteome</keyword>
<dbReference type="AlphaFoldDB" id="A0A139ALK7"/>
<dbReference type="Proteomes" id="UP000070544">
    <property type="component" value="Unassembled WGS sequence"/>
</dbReference>
<dbReference type="EMBL" id="KQ965745">
    <property type="protein sequence ID" value="KXS17672.1"/>
    <property type="molecule type" value="Genomic_DNA"/>
</dbReference>
<sequence>MDDKTAISTAPTLLPSTLLMGPHTINIVRRYSKQSASHQAPLSAVRSSDRLPADHNALMALLRLTYGSRLKNAPKNLYDLVLLVLDVEPLEKPLRILELGATLILFRPGQPPIIQTLHFVSSLHYERAEIRVVTNGFAFSRGHHGTWVVPDGATLNVDLLESLTESGSNVMPISFGLGVVVKHAYSLLGGVLEGDLDCSGTAPFFGLRVKEPVPTGKILLSMHGKTTDVKAIAKNADGPVDLHPLIDELGLLIHEESSGLSSVLDSQDLMRWVPGAPKNADQLRAGNMAKALKIEFDGPYHCSANDSHIQGTSILKALEMELGMLVEEGLAWEE</sequence>
<protein>
    <submittedName>
        <fullName evidence="1">Uncharacterized protein</fullName>
    </submittedName>
</protein>
<proteinExistence type="predicted"/>
<evidence type="ECO:0000313" key="2">
    <source>
        <dbReference type="Proteomes" id="UP000070544"/>
    </source>
</evidence>
<accession>A0A139ALK7</accession>
<gene>
    <name evidence="1" type="ORF">M427DRAFT_30159</name>
</gene>
<evidence type="ECO:0000313" key="1">
    <source>
        <dbReference type="EMBL" id="KXS17672.1"/>
    </source>
</evidence>
<name>A0A139ALK7_GONPJ</name>